<sequence length="207" mass="23961">MIHIVDQVYIFMYAIVGGAIVAFFYDFLRIKRRAIKTNAVIVSIEDIIYWLAVAVFLFITVYKSNSGEMRGYIFIGNIIGVLLYEALFSSIFIASSVMIINIIKRIVLFIFKVVSYPFIMLYKVVKVILKLLYKLLRIIFNPLIILVKFIIKKIYALLEKPISFISNQTLIFTKILFDKIKGFSSKASSVTEKKLKRMATLKKLKKE</sequence>
<dbReference type="EMBL" id="CP061336">
    <property type="protein sequence ID" value="QNU67440.1"/>
    <property type="molecule type" value="Genomic_DNA"/>
</dbReference>
<reference evidence="1 2" key="1">
    <citation type="submission" date="2020-09" db="EMBL/GenBank/DDBJ databases">
        <title>Characterization and genome sequencing of Ruminiclostridium sp. nov. MA18.</title>
        <authorList>
            <person name="Rettenmaier R."/>
            <person name="Kowollik M.-L."/>
            <person name="Liebl W."/>
            <person name="Zverlov V."/>
        </authorList>
    </citation>
    <scope>NUCLEOTIDE SEQUENCE [LARGE SCALE GENOMIC DNA]</scope>
    <source>
        <strain evidence="1 2">MA18</strain>
    </source>
</reference>
<protein>
    <submittedName>
        <fullName evidence="1">Spore cortex biosynthesis protein YabQ</fullName>
    </submittedName>
</protein>
<dbReference type="OrthoDB" id="9801633at2"/>
<evidence type="ECO:0000313" key="1">
    <source>
        <dbReference type="EMBL" id="QNU67440.1"/>
    </source>
</evidence>
<dbReference type="RefSeq" id="WP_137697782.1">
    <property type="nucleotide sequence ID" value="NZ_CP061336.1"/>
</dbReference>
<dbReference type="AlphaFoldDB" id="A0A4U7JJG4"/>
<name>A0A4U7JJG4_9FIRM</name>
<gene>
    <name evidence="1" type="ORF">EHE19_002595</name>
</gene>
<dbReference type="Proteomes" id="UP000306409">
    <property type="component" value="Chromosome"/>
</dbReference>
<organism evidence="1 2">
    <name type="scientific">Ruminiclostridium herbifermentans</name>
    <dbReference type="NCBI Taxonomy" id="2488810"/>
    <lineage>
        <taxon>Bacteria</taxon>
        <taxon>Bacillati</taxon>
        <taxon>Bacillota</taxon>
        <taxon>Clostridia</taxon>
        <taxon>Eubacteriales</taxon>
        <taxon>Oscillospiraceae</taxon>
        <taxon>Ruminiclostridium</taxon>
    </lineage>
</organism>
<proteinExistence type="predicted"/>
<dbReference type="InterPro" id="IPR019074">
    <property type="entry name" value="YabQ"/>
</dbReference>
<dbReference type="NCBIfam" id="TIGR02893">
    <property type="entry name" value="spore_yabQ"/>
    <property type="match status" value="1"/>
</dbReference>
<keyword evidence="2" id="KW-1185">Reference proteome</keyword>
<dbReference type="Pfam" id="PF09578">
    <property type="entry name" value="Spore_YabQ"/>
    <property type="match status" value="1"/>
</dbReference>
<dbReference type="KEGG" id="rher:EHE19_002595"/>
<accession>A0A4U7JJG4</accession>
<evidence type="ECO:0000313" key="2">
    <source>
        <dbReference type="Proteomes" id="UP000306409"/>
    </source>
</evidence>